<dbReference type="InterPro" id="IPR000608">
    <property type="entry name" value="UBC"/>
</dbReference>
<dbReference type="InterPro" id="IPR050113">
    <property type="entry name" value="Ub_conjugating_enzyme"/>
</dbReference>
<dbReference type="AlphaFoldDB" id="A0A8H6DZW9"/>
<feature type="domain" description="UBC core" evidence="2">
    <location>
        <begin position="1"/>
        <end position="121"/>
    </location>
</feature>
<protein>
    <recommendedName>
        <fullName evidence="2">UBC core domain-containing protein</fullName>
    </recommendedName>
</protein>
<dbReference type="Gene3D" id="3.10.110.10">
    <property type="entry name" value="Ubiquitin Conjugating Enzyme"/>
    <property type="match status" value="1"/>
</dbReference>
<keyword evidence="1" id="KW-0833">Ubl conjugation pathway</keyword>
<dbReference type="PROSITE" id="PS50127">
    <property type="entry name" value="UBC_2"/>
    <property type="match status" value="1"/>
</dbReference>
<accession>A0A8H6DZW9</accession>
<dbReference type="Pfam" id="PF00179">
    <property type="entry name" value="UQ_con"/>
    <property type="match status" value="1"/>
</dbReference>
<evidence type="ECO:0000259" key="2">
    <source>
        <dbReference type="PROSITE" id="PS50127"/>
    </source>
</evidence>
<dbReference type="PANTHER" id="PTHR24067">
    <property type="entry name" value="UBIQUITIN-CONJUGATING ENZYME E2"/>
    <property type="match status" value="1"/>
</dbReference>
<evidence type="ECO:0000256" key="1">
    <source>
        <dbReference type="ARBA" id="ARBA00022786"/>
    </source>
</evidence>
<reference evidence="3" key="1">
    <citation type="submission" date="2019-11" db="EMBL/GenBank/DDBJ databases">
        <title>Bipolaris sorokiniana Genome sequencing.</title>
        <authorList>
            <person name="Wang H."/>
        </authorList>
    </citation>
    <scope>NUCLEOTIDE SEQUENCE</scope>
</reference>
<dbReference type="SMART" id="SM00212">
    <property type="entry name" value="UBCc"/>
    <property type="match status" value="1"/>
</dbReference>
<name>A0A8H6DZW9_COCSA</name>
<proteinExistence type="predicted"/>
<organism evidence="3 4">
    <name type="scientific">Cochliobolus sativus</name>
    <name type="common">Common root rot and spot blotch fungus</name>
    <name type="synonym">Bipolaris sorokiniana</name>
    <dbReference type="NCBI Taxonomy" id="45130"/>
    <lineage>
        <taxon>Eukaryota</taxon>
        <taxon>Fungi</taxon>
        <taxon>Dikarya</taxon>
        <taxon>Ascomycota</taxon>
        <taxon>Pezizomycotina</taxon>
        <taxon>Dothideomycetes</taxon>
        <taxon>Pleosporomycetidae</taxon>
        <taxon>Pleosporales</taxon>
        <taxon>Pleosporineae</taxon>
        <taxon>Pleosporaceae</taxon>
        <taxon>Bipolaris</taxon>
    </lineage>
</organism>
<dbReference type="EMBL" id="WNKQ01000001">
    <property type="protein sequence ID" value="KAF5854536.1"/>
    <property type="molecule type" value="Genomic_DNA"/>
</dbReference>
<sequence length="121" mass="13538">MALKRIAQELTILQRDPIDTLSAGPAETGNPLEWVGYITGLPDTPFERAKFAFAIAFPENYPIKPFRLSFTTPISHPNVSEEGVVLMPELGEEWSSVQTVRTVLICLQVLLMEPDLSTPYY</sequence>
<comment type="caution">
    <text evidence="3">The sequence shown here is derived from an EMBL/GenBank/DDBJ whole genome shotgun (WGS) entry which is preliminary data.</text>
</comment>
<evidence type="ECO:0000313" key="4">
    <source>
        <dbReference type="Proteomes" id="UP000624244"/>
    </source>
</evidence>
<gene>
    <name evidence="3" type="ORF">GGP41_007306</name>
</gene>
<evidence type="ECO:0000313" key="3">
    <source>
        <dbReference type="EMBL" id="KAF5854536.1"/>
    </source>
</evidence>
<dbReference type="Proteomes" id="UP000624244">
    <property type="component" value="Unassembled WGS sequence"/>
</dbReference>
<dbReference type="SUPFAM" id="SSF54495">
    <property type="entry name" value="UBC-like"/>
    <property type="match status" value="1"/>
</dbReference>
<dbReference type="InterPro" id="IPR016135">
    <property type="entry name" value="UBQ-conjugating_enzyme/RWD"/>
</dbReference>
<dbReference type="CDD" id="cd00195">
    <property type="entry name" value="UBCc_UEV"/>
    <property type="match status" value="1"/>
</dbReference>